<dbReference type="RefSeq" id="WP_242870815.1">
    <property type="nucleotide sequence ID" value="NZ_FMWL01000004.1"/>
</dbReference>
<dbReference type="PANTHER" id="PTHR12213:SF0">
    <property type="entry name" value="CORRINOID ADENOSYLTRANSFERASE MMAB"/>
    <property type="match status" value="1"/>
</dbReference>
<keyword evidence="6 15" id="KW-0169">Cobalamin biosynthesis</keyword>
<dbReference type="PANTHER" id="PTHR12213">
    <property type="entry name" value="CORRINOID ADENOSYLTRANSFERASE"/>
    <property type="match status" value="1"/>
</dbReference>
<evidence type="ECO:0000256" key="6">
    <source>
        <dbReference type="ARBA" id="ARBA00022573"/>
    </source>
</evidence>
<dbReference type="EC" id="2.5.1.17" evidence="4 15"/>
<reference evidence="17 18" key="1">
    <citation type="submission" date="2016-10" db="EMBL/GenBank/DDBJ databases">
        <authorList>
            <person name="de Groot N.N."/>
        </authorList>
    </citation>
    <scope>NUCLEOTIDE SEQUENCE [LARGE SCALE GENOMIC DNA]</scope>
    <source>
        <strain evidence="17 18">DSM 2784</strain>
    </source>
</reference>
<dbReference type="AlphaFoldDB" id="A0A1G5RW88"/>
<protein>
    <recommendedName>
        <fullName evidence="5 15">Corrinoid adenosyltransferase</fullName>
        <ecNumber evidence="4 15">2.5.1.17</ecNumber>
    </recommendedName>
    <alternativeName>
        <fullName evidence="10 15">Cob(II)alamin adenosyltransferase</fullName>
    </alternativeName>
    <alternativeName>
        <fullName evidence="12 15">Cob(II)yrinic acid a,c-diamide adenosyltransferase</fullName>
    </alternativeName>
    <alternativeName>
        <fullName evidence="11 15">Cobinamide/cobalamin adenosyltransferase</fullName>
    </alternativeName>
</protein>
<dbReference type="Proteomes" id="UP000199208">
    <property type="component" value="Unassembled WGS sequence"/>
</dbReference>
<sequence length="184" mass="21433">MKEDKRSPEEMVVYTRTGDGGKTNLYDTTNIYKDEPRVEAYGTIDELNSFIGLAKHYIEDEKTTRLLHDLQRKLFDVGAELATVDLSILKTTIQQEDVDFLEDTIDDYLKTFETPTYFIIPGDNLASAHLHICRTVCRRAERLMVPLYKHGEISDTLLKYVNRLSDLFYALSRFVEETYERVDF</sequence>
<dbReference type="GO" id="GO:0008817">
    <property type="term" value="F:corrinoid adenosyltransferase activity"/>
    <property type="evidence" value="ECO:0007669"/>
    <property type="project" value="UniProtKB-UniRule"/>
</dbReference>
<evidence type="ECO:0000256" key="7">
    <source>
        <dbReference type="ARBA" id="ARBA00022679"/>
    </source>
</evidence>
<evidence type="ECO:0000313" key="17">
    <source>
        <dbReference type="EMBL" id="SCZ78316.1"/>
    </source>
</evidence>
<evidence type="ECO:0000256" key="4">
    <source>
        <dbReference type="ARBA" id="ARBA00012454"/>
    </source>
</evidence>
<evidence type="ECO:0000256" key="10">
    <source>
        <dbReference type="ARBA" id="ARBA00031529"/>
    </source>
</evidence>
<evidence type="ECO:0000259" key="16">
    <source>
        <dbReference type="Pfam" id="PF01923"/>
    </source>
</evidence>
<keyword evidence="9 15" id="KW-0067">ATP-binding</keyword>
<comment type="similarity">
    <text evidence="2 15">Belongs to the Cob(I)alamin adenosyltransferase family.</text>
</comment>
<dbReference type="Pfam" id="PF01923">
    <property type="entry name" value="Cob_adeno_trans"/>
    <property type="match status" value="1"/>
</dbReference>
<dbReference type="Gene3D" id="1.20.1200.10">
    <property type="entry name" value="Cobalamin adenosyltransferase-like"/>
    <property type="match status" value="1"/>
</dbReference>
<dbReference type="GO" id="GO:0009236">
    <property type="term" value="P:cobalamin biosynthetic process"/>
    <property type="evidence" value="ECO:0007669"/>
    <property type="project" value="UniProtKB-UniRule"/>
</dbReference>
<gene>
    <name evidence="17" type="ORF">SAMN03080599_01205</name>
</gene>
<evidence type="ECO:0000256" key="2">
    <source>
        <dbReference type="ARBA" id="ARBA00007487"/>
    </source>
</evidence>
<evidence type="ECO:0000256" key="8">
    <source>
        <dbReference type="ARBA" id="ARBA00022741"/>
    </source>
</evidence>
<keyword evidence="8 15" id="KW-0547">Nucleotide-binding</keyword>
<evidence type="ECO:0000256" key="5">
    <source>
        <dbReference type="ARBA" id="ARBA00020963"/>
    </source>
</evidence>
<dbReference type="STRING" id="1120920.SAMN03080599_01205"/>
<proteinExistence type="inferred from homology"/>
<accession>A0A1G5RW88</accession>
<evidence type="ECO:0000256" key="11">
    <source>
        <dbReference type="ARBA" id="ARBA00033334"/>
    </source>
</evidence>
<dbReference type="NCBIfam" id="TIGR00636">
    <property type="entry name" value="PduO_Nterm"/>
    <property type="match status" value="1"/>
</dbReference>
<dbReference type="InterPro" id="IPR036451">
    <property type="entry name" value="CblAdoTrfase-like_sf"/>
</dbReference>
<dbReference type="EMBL" id="FMWL01000004">
    <property type="protein sequence ID" value="SCZ78316.1"/>
    <property type="molecule type" value="Genomic_DNA"/>
</dbReference>
<evidence type="ECO:0000256" key="9">
    <source>
        <dbReference type="ARBA" id="ARBA00022840"/>
    </source>
</evidence>
<dbReference type="GO" id="GO:0005524">
    <property type="term" value="F:ATP binding"/>
    <property type="evidence" value="ECO:0007669"/>
    <property type="project" value="UniProtKB-UniRule"/>
</dbReference>
<keyword evidence="7 15" id="KW-0808">Transferase</keyword>
<dbReference type="SUPFAM" id="SSF89028">
    <property type="entry name" value="Cobalamin adenosyltransferase-like"/>
    <property type="match status" value="1"/>
</dbReference>
<evidence type="ECO:0000256" key="13">
    <source>
        <dbReference type="ARBA" id="ARBA00048555"/>
    </source>
</evidence>
<comment type="subunit">
    <text evidence="3">Homotrimer.</text>
</comment>
<evidence type="ECO:0000256" key="3">
    <source>
        <dbReference type="ARBA" id="ARBA00011233"/>
    </source>
</evidence>
<comment type="catalytic activity">
    <reaction evidence="14 15">
        <text>2 cob(II)alamin + reduced [electron-transfer flavoprotein] + 2 ATP = 2 adenosylcob(III)alamin + 2 triphosphate + oxidized [electron-transfer flavoprotein] + 3 H(+)</text>
        <dbReference type="Rhea" id="RHEA:28671"/>
        <dbReference type="Rhea" id="RHEA-COMP:10685"/>
        <dbReference type="Rhea" id="RHEA-COMP:10686"/>
        <dbReference type="ChEBI" id="CHEBI:15378"/>
        <dbReference type="ChEBI" id="CHEBI:16304"/>
        <dbReference type="ChEBI" id="CHEBI:18036"/>
        <dbReference type="ChEBI" id="CHEBI:18408"/>
        <dbReference type="ChEBI" id="CHEBI:30616"/>
        <dbReference type="ChEBI" id="CHEBI:57692"/>
        <dbReference type="ChEBI" id="CHEBI:58307"/>
        <dbReference type="EC" id="2.5.1.17"/>
    </reaction>
</comment>
<dbReference type="InterPro" id="IPR029499">
    <property type="entry name" value="PduO-typ"/>
</dbReference>
<name>A0A1G5RW88_9FIRM</name>
<evidence type="ECO:0000256" key="15">
    <source>
        <dbReference type="RuleBase" id="RU366026"/>
    </source>
</evidence>
<feature type="domain" description="Cobalamin adenosyltransferase-like" evidence="16">
    <location>
        <begin position="13"/>
        <end position="174"/>
    </location>
</feature>
<evidence type="ECO:0000256" key="12">
    <source>
        <dbReference type="ARBA" id="ARBA00033354"/>
    </source>
</evidence>
<dbReference type="InterPro" id="IPR016030">
    <property type="entry name" value="CblAdoTrfase-like"/>
</dbReference>
<keyword evidence="18" id="KW-1185">Reference proteome</keyword>
<organism evidence="17 18">
    <name type="scientific">Acidaminobacter hydrogenoformans DSM 2784</name>
    <dbReference type="NCBI Taxonomy" id="1120920"/>
    <lineage>
        <taxon>Bacteria</taxon>
        <taxon>Bacillati</taxon>
        <taxon>Bacillota</taxon>
        <taxon>Clostridia</taxon>
        <taxon>Peptostreptococcales</taxon>
        <taxon>Acidaminobacteraceae</taxon>
        <taxon>Acidaminobacter</taxon>
    </lineage>
</organism>
<evidence type="ECO:0000256" key="14">
    <source>
        <dbReference type="ARBA" id="ARBA00048692"/>
    </source>
</evidence>
<dbReference type="FunFam" id="1.20.1200.10:FF:000001">
    <property type="entry name" value="Cob(I)yrinic acid a,c-diamide adenosyltransferase"/>
    <property type="match status" value="1"/>
</dbReference>
<evidence type="ECO:0000313" key="18">
    <source>
        <dbReference type="Proteomes" id="UP000199208"/>
    </source>
</evidence>
<dbReference type="UniPathway" id="UPA00148">
    <property type="reaction ID" value="UER00233"/>
</dbReference>
<comment type="pathway">
    <text evidence="1 15">Cofactor biosynthesis; adenosylcobalamin biosynthesis; adenosylcobalamin from cob(II)yrinate a,c-diamide: step 2/7.</text>
</comment>
<evidence type="ECO:0000256" key="1">
    <source>
        <dbReference type="ARBA" id="ARBA00005121"/>
    </source>
</evidence>
<comment type="catalytic activity">
    <reaction evidence="13 15">
        <text>2 cob(II)yrinate a,c diamide + reduced [electron-transfer flavoprotein] + 2 ATP = 2 adenosylcob(III)yrinate a,c-diamide + 2 triphosphate + oxidized [electron-transfer flavoprotein] + 3 H(+)</text>
        <dbReference type="Rhea" id="RHEA:11528"/>
        <dbReference type="Rhea" id="RHEA-COMP:10685"/>
        <dbReference type="Rhea" id="RHEA-COMP:10686"/>
        <dbReference type="ChEBI" id="CHEBI:15378"/>
        <dbReference type="ChEBI" id="CHEBI:18036"/>
        <dbReference type="ChEBI" id="CHEBI:30616"/>
        <dbReference type="ChEBI" id="CHEBI:57692"/>
        <dbReference type="ChEBI" id="CHEBI:58307"/>
        <dbReference type="ChEBI" id="CHEBI:58503"/>
        <dbReference type="ChEBI" id="CHEBI:58537"/>
        <dbReference type="EC" id="2.5.1.17"/>
    </reaction>
</comment>